<gene>
    <name evidence="3" type="ORF">DFJ67_2641</name>
</gene>
<reference evidence="3 4" key="1">
    <citation type="submission" date="2018-08" db="EMBL/GenBank/DDBJ databases">
        <title>Sequencing the genomes of 1000 actinobacteria strains.</title>
        <authorList>
            <person name="Klenk H.-P."/>
        </authorList>
    </citation>
    <scope>NUCLEOTIDE SEQUENCE [LARGE SCALE GENOMIC DNA]</scope>
    <source>
        <strain evidence="3 4">DSM 44099</strain>
    </source>
</reference>
<dbReference type="SUPFAM" id="SSF50998">
    <property type="entry name" value="Quinoprotein alcohol dehydrogenase-like"/>
    <property type="match status" value="1"/>
</dbReference>
<protein>
    <submittedName>
        <fullName evidence="3">Putative pyrroloquinoline-quinone binding quinoprotein</fullName>
    </submittedName>
</protein>
<sequence length="463" mass="48242">MKCWALFVAVLLVVGYFTGVLTPFLDKVWAMVNTDSALTTPAPLWQQRLGGTPRSATIAGGAVIIEQRTLVESRGLGSGAQLWEHKADWAAVAGEGNSAVVVTGKLLVKGYEVVDPMSGLVRRRDTEARAVWTYRNGMLDVRCHGAEDCTLSAWDPQGSSPRWSVEIPGIGFVLFADNPDILGTKPMTTRRIDDNAGGPDLMPPMVGLPIDNRVYVVDTAEGKVVREIEPDRDERVVVVGGRVLRIKAVSADGTCYFSVVASDAATGGEVWRNAGINLRTAKDGGCAQRDDPAGGRNVVVGVAADARELVIDAYDGRILFTGAPGEHLLGVDDRYAVARTADAAAIRSAELGGRGHWQRPVTSAGKVALTAPAVVVVDEKPDKIIALNPGTGAELVNVRSDADVLAVGPAGLIIVSGRDLAYLPFQGSGGVPNPPAGGGNTGGGTPGPGADCGGPKQEVCKAG</sequence>
<keyword evidence="4" id="KW-1185">Reference proteome</keyword>
<feature type="region of interest" description="Disordered" evidence="1">
    <location>
        <begin position="432"/>
        <end position="463"/>
    </location>
</feature>
<comment type="caution">
    <text evidence="3">The sequence shown here is derived from an EMBL/GenBank/DDBJ whole genome shotgun (WGS) entry which is preliminary data.</text>
</comment>
<dbReference type="EMBL" id="QUMQ01000001">
    <property type="protein sequence ID" value="REF96652.1"/>
    <property type="molecule type" value="Genomic_DNA"/>
</dbReference>
<dbReference type="InterPro" id="IPR002372">
    <property type="entry name" value="PQQ_rpt_dom"/>
</dbReference>
<organism evidence="3 4">
    <name type="scientific">Asanoa ferruginea</name>
    <dbReference type="NCBI Taxonomy" id="53367"/>
    <lineage>
        <taxon>Bacteria</taxon>
        <taxon>Bacillati</taxon>
        <taxon>Actinomycetota</taxon>
        <taxon>Actinomycetes</taxon>
        <taxon>Micromonosporales</taxon>
        <taxon>Micromonosporaceae</taxon>
        <taxon>Asanoa</taxon>
    </lineage>
</organism>
<evidence type="ECO:0000313" key="3">
    <source>
        <dbReference type="EMBL" id="REF96652.1"/>
    </source>
</evidence>
<evidence type="ECO:0000256" key="1">
    <source>
        <dbReference type="SAM" id="MobiDB-lite"/>
    </source>
</evidence>
<dbReference type="InterPro" id="IPR015943">
    <property type="entry name" value="WD40/YVTN_repeat-like_dom_sf"/>
</dbReference>
<feature type="compositionally biased region" description="Gly residues" evidence="1">
    <location>
        <begin position="436"/>
        <end position="452"/>
    </location>
</feature>
<evidence type="ECO:0000259" key="2">
    <source>
        <dbReference type="Pfam" id="PF13360"/>
    </source>
</evidence>
<evidence type="ECO:0000313" key="4">
    <source>
        <dbReference type="Proteomes" id="UP000256913"/>
    </source>
</evidence>
<feature type="domain" description="Pyrrolo-quinoline quinone repeat" evidence="2">
    <location>
        <begin position="258"/>
        <end position="395"/>
    </location>
</feature>
<dbReference type="Proteomes" id="UP000256913">
    <property type="component" value="Unassembled WGS sequence"/>
</dbReference>
<accession>A0A3D9ZJJ8</accession>
<proteinExistence type="predicted"/>
<dbReference type="Pfam" id="PF13360">
    <property type="entry name" value="PQQ_2"/>
    <property type="match status" value="1"/>
</dbReference>
<dbReference type="AlphaFoldDB" id="A0A3D9ZJJ8"/>
<dbReference type="InterPro" id="IPR011047">
    <property type="entry name" value="Quinoprotein_ADH-like_sf"/>
</dbReference>
<name>A0A3D9ZJJ8_9ACTN</name>
<dbReference type="Gene3D" id="2.130.10.10">
    <property type="entry name" value="YVTN repeat-like/Quinoprotein amine dehydrogenase"/>
    <property type="match status" value="1"/>
</dbReference>